<dbReference type="RefSeq" id="WP_413278079.1">
    <property type="nucleotide sequence ID" value="NZ_JBHFNT010000117.1"/>
</dbReference>
<dbReference type="Proteomes" id="UP001576780">
    <property type="component" value="Unassembled WGS sequence"/>
</dbReference>
<gene>
    <name evidence="1" type="ORF">ACE1CA_14150</name>
</gene>
<accession>A0ABV4WKR5</accession>
<dbReference type="EMBL" id="JBHFNT010000117">
    <property type="protein sequence ID" value="MFB2835670.1"/>
    <property type="molecule type" value="Genomic_DNA"/>
</dbReference>
<evidence type="ECO:0000313" key="2">
    <source>
        <dbReference type="Proteomes" id="UP001576780"/>
    </source>
</evidence>
<organism evidence="1 2">
    <name type="scientific">Floridaenema evergladense BLCC-F167</name>
    <dbReference type="NCBI Taxonomy" id="3153639"/>
    <lineage>
        <taxon>Bacteria</taxon>
        <taxon>Bacillati</taxon>
        <taxon>Cyanobacteriota</taxon>
        <taxon>Cyanophyceae</taxon>
        <taxon>Oscillatoriophycideae</taxon>
        <taxon>Aerosakkonematales</taxon>
        <taxon>Aerosakkonemataceae</taxon>
        <taxon>Floridanema</taxon>
        <taxon>Floridanema evergladense</taxon>
    </lineage>
</organism>
<name>A0ABV4WKR5_9CYAN</name>
<sequence length="79" mass="8962">MNKTPFEESPNSDNELLPEYDFDYQKAKPNRFASRSGKKKLTVVVLDEDVAEVFTTPESVNKVLRALLETMPQKKGETA</sequence>
<proteinExistence type="predicted"/>
<reference evidence="1 2" key="1">
    <citation type="submission" date="2024-09" db="EMBL/GenBank/DDBJ databases">
        <title>Floridaenema gen nov. (Aerosakkonemataceae, Aerosakkonematales ord. nov., Cyanobacteria) from benthic tropical and subtropical fresh waters, with the description of four new species.</title>
        <authorList>
            <person name="Moretto J.A."/>
            <person name="Berthold D.E."/>
            <person name="Lefler F.W."/>
            <person name="Huang I.-S."/>
            <person name="Laughinghouse H. IV."/>
        </authorList>
    </citation>
    <scope>NUCLEOTIDE SEQUENCE [LARGE SCALE GENOMIC DNA]</scope>
    <source>
        <strain evidence="1 2">BLCC-F167</strain>
    </source>
</reference>
<protein>
    <submittedName>
        <fullName evidence="1">Uncharacterized protein</fullName>
    </submittedName>
</protein>
<comment type="caution">
    <text evidence="1">The sequence shown here is derived from an EMBL/GenBank/DDBJ whole genome shotgun (WGS) entry which is preliminary data.</text>
</comment>
<evidence type="ECO:0000313" key="1">
    <source>
        <dbReference type="EMBL" id="MFB2835670.1"/>
    </source>
</evidence>
<keyword evidence="2" id="KW-1185">Reference proteome</keyword>